<name>A0A0K2UFW1_LEPSM</name>
<proteinExistence type="predicted"/>
<dbReference type="EMBL" id="HACA01019748">
    <property type="protein sequence ID" value="CDW37109.1"/>
    <property type="molecule type" value="Transcribed_RNA"/>
</dbReference>
<reference evidence="1" key="1">
    <citation type="submission" date="2014-05" db="EMBL/GenBank/DDBJ databases">
        <authorList>
            <person name="Chronopoulou M."/>
        </authorList>
    </citation>
    <scope>NUCLEOTIDE SEQUENCE</scope>
    <source>
        <tissue evidence="1">Whole organism</tissue>
    </source>
</reference>
<dbReference type="AlphaFoldDB" id="A0A0K2UFW1"/>
<sequence length="41" mass="4901">MCRVCQKELYFEPSSRNRVLATSKMKKERLLVPLLLYNTIK</sequence>
<protein>
    <submittedName>
        <fullName evidence="1">Uncharacterized protein</fullName>
    </submittedName>
</protein>
<accession>A0A0K2UFW1</accession>
<organism evidence="1">
    <name type="scientific">Lepeophtheirus salmonis</name>
    <name type="common">Salmon louse</name>
    <name type="synonym">Caligus salmonis</name>
    <dbReference type="NCBI Taxonomy" id="72036"/>
    <lineage>
        <taxon>Eukaryota</taxon>
        <taxon>Metazoa</taxon>
        <taxon>Ecdysozoa</taxon>
        <taxon>Arthropoda</taxon>
        <taxon>Crustacea</taxon>
        <taxon>Multicrustacea</taxon>
        <taxon>Hexanauplia</taxon>
        <taxon>Copepoda</taxon>
        <taxon>Siphonostomatoida</taxon>
        <taxon>Caligidae</taxon>
        <taxon>Lepeophtheirus</taxon>
    </lineage>
</organism>
<evidence type="ECO:0000313" key="1">
    <source>
        <dbReference type="EMBL" id="CDW37109.1"/>
    </source>
</evidence>